<sequence length="272" mass="30242">LSLQEGGTVRQRYMDAERRYQAIKEEVKGRATDLDEAVSQSSQFHDKMDPLLETLEGAVQRLRQPPPVAAEVEKIREQLAEHRAQGLELDKLLPSFSALCARGEELISRAANDDPASQQQKLCFFSSENKQDRCLLRAEEREGKLNDVLDLAGKFWADVVALLTTLRDTQDIVKDLEDPGVDPSLIKQQIEAAEAIKAETDGLREELEFVRTLGADLIFACGETEKPEVKKTIDEVKTEAFPEVKNSLEALPEVDPPARPVCLSDECCLGGP</sequence>
<dbReference type="SMART" id="SM00150">
    <property type="entry name" value="SPEC"/>
    <property type="match status" value="2"/>
</dbReference>
<evidence type="ECO:0000313" key="1">
    <source>
        <dbReference type="Ensembl" id="ENSORLP00015001168.1"/>
    </source>
</evidence>
<protein>
    <recommendedName>
        <fullName evidence="3">Dystonin</fullName>
    </recommendedName>
</protein>
<dbReference type="SUPFAM" id="SSF46966">
    <property type="entry name" value="Spectrin repeat"/>
    <property type="match status" value="2"/>
</dbReference>
<reference evidence="1 2" key="2">
    <citation type="submission" date="2017-04" db="EMBL/GenBank/DDBJ databases">
        <title>CpG methylation of centromeres and impact of large insertions on vertebrate speciation.</title>
        <authorList>
            <person name="Ichikawa K."/>
            <person name="Yoshimura J."/>
            <person name="Morishita S."/>
        </authorList>
    </citation>
    <scope>NUCLEOTIDE SEQUENCE</scope>
    <source>
        <strain evidence="1 2">HSOK</strain>
    </source>
</reference>
<dbReference type="Ensembl" id="ENSORLT00015013112.1">
    <property type="protein sequence ID" value="ENSORLP00015001168.1"/>
    <property type="gene ID" value="ENSORLG00015001762.1"/>
</dbReference>
<dbReference type="Proteomes" id="UP000265200">
    <property type="component" value="Chromosome 11"/>
</dbReference>
<dbReference type="InterPro" id="IPR018159">
    <property type="entry name" value="Spectrin/alpha-actinin"/>
</dbReference>
<dbReference type="Gene3D" id="1.20.58.60">
    <property type="match status" value="2"/>
</dbReference>
<evidence type="ECO:0000313" key="2">
    <source>
        <dbReference type="Proteomes" id="UP000265200"/>
    </source>
</evidence>
<reference evidence="1" key="4">
    <citation type="submission" date="2025-09" db="UniProtKB">
        <authorList>
            <consortium name="Ensembl"/>
        </authorList>
    </citation>
    <scope>IDENTIFICATION</scope>
    <source>
        <strain evidence="1">HSOK</strain>
    </source>
</reference>
<reference key="1">
    <citation type="journal article" date="2007" name="Nature">
        <title>The medaka draft genome and insights into vertebrate genome evolution.</title>
        <authorList>
            <person name="Kasahara M."/>
            <person name="Naruse K."/>
            <person name="Sasaki S."/>
            <person name="Nakatani Y."/>
            <person name="Qu W."/>
            <person name="Ahsan B."/>
            <person name="Yamada T."/>
            <person name="Nagayasu Y."/>
            <person name="Doi K."/>
            <person name="Kasai Y."/>
            <person name="Jindo T."/>
            <person name="Kobayashi D."/>
            <person name="Shimada A."/>
            <person name="Toyoda A."/>
            <person name="Kuroki Y."/>
            <person name="Fujiyama A."/>
            <person name="Sasaki T."/>
            <person name="Shimizu A."/>
            <person name="Asakawa S."/>
            <person name="Shimizu N."/>
            <person name="Hashimoto S."/>
            <person name="Yang J."/>
            <person name="Lee Y."/>
            <person name="Matsushima K."/>
            <person name="Sugano S."/>
            <person name="Sakaizumi M."/>
            <person name="Narita T."/>
            <person name="Ohishi K."/>
            <person name="Haga S."/>
            <person name="Ohta F."/>
            <person name="Nomoto H."/>
            <person name="Nogata K."/>
            <person name="Morishita T."/>
            <person name="Endo T."/>
            <person name="Shin-I T."/>
            <person name="Takeda H."/>
            <person name="Morishita S."/>
            <person name="Kohara Y."/>
        </authorList>
    </citation>
    <scope>NUCLEOTIDE SEQUENCE [LARGE SCALE GENOMIC DNA]</scope>
    <source>
        <strain>Hd-rR</strain>
    </source>
</reference>
<proteinExistence type="predicted"/>
<evidence type="ECO:0008006" key="3">
    <source>
        <dbReference type="Google" id="ProtNLM"/>
    </source>
</evidence>
<name>A0A3P9H123_ORYLA</name>
<dbReference type="CDD" id="cd00176">
    <property type="entry name" value="SPEC"/>
    <property type="match status" value="1"/>
</dbReference>
<reference evidence="1" key="3">
    <citation type="submission" date="2025-08" db="UniProtKB">
        <authorList>
            <consortium name="Ensembl"/>
        </authorList>
    </citation>
    <scope>IDENTIFICATION</scope>
    <source>
        <strain evidence="1">HSOK</strain>
    </source>
</reference>
<dbReference type="AlphaFoldDB" id="A0A3P9H123"/>
<organism evidence="1 2">
    <name type="scientific">Oryzias latipes</name>
    <name type="common">Japanese rice fish</name>
    <name type="synonym">Japanese killifish</name>
    <dbReference type="NCBI Taxonomy" id="8090"/>
    <lineage>
        <taxon>Eukaryota</taxon>
        <taxon>Metazoa</taxon>
        <taxon>Chordata</taxon>
        <taxon>Craniata</taxon>
        <taxon>Vertebrata</taxon>
        <taxon>Euteleostomi</taxon>
        <taxon>Actinopterygii</taxon>
        <taxon>Neopterygii</taxon>
        <taxon>Teleostei</taxon>
        <taxon>Neoteleostei</taxon>
        <taxon>Acanthomorphata</taxon>
        <taxon>Ovalentaria</taxon>
        <taxon>Atherinomorphae</taxon>
        <taxon>Beloniformes</taxon>
        <taxon>Adrianichthyidae</taxon>
        <taxon>Oryziinae</taxon>
        <taxon>Oryzias</taxon>
    </lineage>
</organism>
<accession>A0A3P9H123</accession>